<dbReference type="RefSeq" id="WP_059139590.1">
    <property type="nucleotide sequence ID" value="NZ_LMBR01000233.1"/>
</dbReference>
<feature type="domain" description="RecX second three-helical" evidence="6">
    <location>
        <begin position="55"/>
        <end position="95"/>
    </location>
</feature>
<evidence type="ECO:0000256" key="1">
    <source>
        <dbReference type="ARBA" id="ARBA00004496"/>
    </source>
</evidence>
<accession>A0A101J539</accession>
<dbReference type="InterPro" id="IPR053924">
    <property type="entry name" value="RecX_HTH_2nd"/>
</dbReference>
<comment type="function">
    <text evidence="5">Modulates RecA activity.</text>
</comment>
<dbReference type="InterPro" id="IPR053926">
    <property type="entry name" value="RecX_HTH_1st"/>
</dbReference>
<dbReference type="GO" id="GO:0006282">
    <property type="term" value="P:regulation of DNA repair"/>
    <property type="evidence" value="ECO:0007669"/>
    <property type="project" value="UniProtKB-UniRule"/>
</dbReference>
<feature type="domain" description="RecX first three-helical" evidence="7">
    <location>
        <begin position="10"/>
        <end position="48"/>
    </location>
</feature>
<comment type="similarity">
    <text evidence="2 5">Belongs to the RecX family.</text>
</comment>
<protein>
    <recommendedName>
        <fullName evidence="3 5">Regulatory protein RecX</fullName>
    </recommendedName>
</protein>
<evidence type="ECO:0000256" key="5">
    <source>
        <dbReference type="HAMAP-Rule" id="MF_01114"/>
    </source>
</evidence>
<keyword evidence="4 5" id="KW-0963">Cytoplasm</keyword>
<evidence type="ECO:0000259" key="7">
    <source>
        <dbReference type="Pfam" id="PF21982"/>
    </source>
</evidence>
<gene>
    <name evidence="5" type="primary">recX</name>
    <name evidence="8" type="ORF">ASB62_09185</name>
</gene>
<evidence type="ECO:0000256" key="4">
    <source>
        <dbReference type="ARBA" id="ARBA00022490"/>
    </source>
</evidence>
<dbReference type="GO" id="GO:0005737">
    <property type="term" value="C:cytoplasm"/>
    <property type="evidence" value="ECO:0007669"/>
    <property type="project" value="UniProtKB-SubCell"/>
</dbReference>
<comment type="subcellular location">
    <subcellularLocation>
        <location evidence="1 5">Cytoplasm</location>
    </subcellularLocation>
</comment>
<sequence>MADHSKNEATAYALKLLSLRSHSRFELAGKMLKKGYRKELVEEVLDYLVQKQLIDDEAFAKEFIRSRSRRKPVGKRKLQYDLIRKGVPENIADTLLKEYDGAELCYRAGVRKAAALKGRNESERKKKLEVFLRNRGFEWPAIKETITRLFQTGPECEND</sequence>
<evidence type="ECO:0000259" key="6">
    <source>
        <dbReference type="Pfam" id="PF02631"/>
    </source>
</evidence>
<keyword evidence="9" id="KW-1185">Reference proteome</keyword>
<organism evidence="8 9">
    <name type="scientific">Chlorobium limicola</name>
    <dbReference type="NCBI Taxonomy" id="1092"/>
    <lineage>
        <taxon>Bacteria</taxon>
        <taxon>Pseudomonadati</taxon>
        <taxon>Chlorobiota</taxon>
        <taxon>Chlorobiia</taxon>
        <taxon>Chlorobiales</taxon>
        <taxon>Chlorobiaceae</taxon>
        <taxon>Chlorobium/Pelodictyon group</taxon>
        <taxon>Chlorobium</taxon>
    </lineage>
</organism>
<proteinExistence type="inferred from homology"/>
<dbReference type="OrthoDB" id="597927at2"/>
<dbReference type="AlphaFoldDB" id="A0A101J539"/>
<dbReference type="NCBIfam" id="NF001063">
    <property type="entry name" value="PRK00117.5-3"/>
    <property type="match status" value="1"/>
</dbReference>
<dbReference type="Proteomes" id="UP000053937">
    <property type="component" value="Unassembled WGS sequence"/>
</dbReference>
<dbReference type="Pfam" id="PF21982">
    <property type="entry name" value="RecX_HTH1"/>
    <property type="match status" value="1"/>
</dbReference>
<evidence type="ECO:0000313" key="9">
    <source>
        <dbReference type="Proteomes" id="UP000053937"/>
    </source>
</evidence>
<evidence type="ECO:0000256" key="2">
    <source>
        <dbReference type="ARBA" id="ARBA00009695"/>
    </source>
</evidence>
<reference evidence="8 9" key="1">
    <citation type="submission" date="2015-10" db="EMBL/GenBank/DDBJ databases">
        <title>Draft Genome Sequence of Chlorobium limicola strain Frasassi Growing under Artificial Lighting in the Frasassi Cave System.</title>
        <authorList>
            <person name="Mansor M."/>
            <person name="Macalady J."/>
        </authorList>
    </citation>
    <scope>NUCLEOTIDE SEQUENCE [LARGE SCALE GENOMIC DNA]</scope>
    <source>
        <strain evidence="8 9">Frasassi</strain>
    </source>
</reference>
<dbReference type="InterPro" id="IPR003783">
    <property type="entry name" value="Regulatory_RecX"/>
</dbReference>
<dbReference type="HAMAP" id="MF_01114">
    <property type="entry name" value="RecX"/>
    <property type="match status" value="1"/>
</dbReference>
<evidence type="ECO:0000313" key="8">
    <source>
        <dbReference type="EMBL" id="KUL20414.1"/>
    </source>
</evidence>
<dbReference type="PANTHER" id="PTHR33602">
    <property type="entry name" value="REGULATORY PROTEIN RECX FAMILY PROTEIN"/>
    <property type="match status" value="1"/>
</dbReference>
<comment type="caution">
    <text evidence="8">The sequence shown here is derived from an EMBL/GenBank/DDBJ whole genome shotgun (WGS) entry which is preliminary data.</text>
</comment>
<dbReference type="Pfam" id="PF02631">
    <property type="entry name" value="RecX_HTH2"/>
    <property type="match status" value="1"/>
</dbReference>
<dbReference type="PANTHER" id="PTHR33602:SF1">
    <property type="entry name" value="REGULATORY PROTEIN RECX FAMILY PROTEIN"/>
    <property type="match status" value="1"/>
</dbReference>
<dbReference type="EMBL" id="LMBR01000233">
    <property type="protein sequence ID" value="KUL20414.1"/>
    <property type="molecule type" value="Genomic_DNA"/>
</dbReference>
<evidence type="ECO:0000256" key="3">
    <source>
        <dbReference type="ARBA" id="ARBA00018111"/>
    </source>
</evidence>
<name>A0A101J539_CHLLI</name>
<dbReference type="InterPro" id="IPR036388">
    <property type="entry name" value="WH-like_DNA-bd_sf"/>
</dbReference>
<dbReference type="Gene3D" id="1.10.10.10">
    <property type="entry name" value="Winged helix-like DNA-binding domain superfamily/Winged helix DNA-binding domain"/>
    <property type="match status" value="3"/>
</dbReference>